<dbReference type="EMBL" id="JRWP01000019">
    <property type="protein sequence ID" value="KGY08747.1"/>
    <property type="molecule type" value="Genomic_DNA"/>
</dbReference>
<dbReference type="InterPro" id="IPR007359">
    <property type="entry name" value="SigmaE_reg_RseC_MucC"/>
</dbReference>
<evidence type="ECO:0000256" key="1">
    <source>
        <dbReference type="SAM" id="Phobius"/>
    </source>
</evidence>
<dbReference type="Pfam" id="PF04246">
    <property type="entry name" value="RseC_MucC"/>
    <property type="match status" value="1"/>
</dbReference>
<dbReference type="PANTHER" id="PTHR35867">
    <property type="entry name" value="PROTEIN RSEC"/>
    <property type="match status" value="1"/>
</dbReference>
<dbReference type="InterPro" id="IPR026268">
    <property type="entry name" value="RseC"/>
</dbReference>
<evidence type="ECO:0000313" key="2">
    <source>
        <dbReference type="EMBL" id="KGY08747.1"/>
    </source>
</evidence>
<dbReference type="PIRSF" id="PIRSF004923">
    <property type="entry name" value="RseC"/>
    <property type="match status" value="1"/>
</dbReference>
<dbReference type="OrthoDB" id="9795854at2"/>
<sequence>MMTALATVSHVTPSAKGFEVELACEQQTSCSSCSSQKSCGTGIVSKAVGSKSLSWHMLTDKPVKEGQVVEIGLPEKQLLQSAAVVYLVPLFALILGAFLANGWLAPMLGAGEGLVILSSAIFTGVGIFLAKLCTRKLESQSSQRVTLLRILGEPIS</sequence>
<protein>
    <submittedName>
        <fullName evidence="2">Sigma-E factor regulatory protein</fullName>
    </submittedName>
</protein>
<dbReference type="RefSeq" id="WP_038190975.1">
    <property type="nucleotide sequence ID" value="NZ_JRWP01000019.1"/>
</dbReference>
<dbReference type="STRING" id="379097.SE23_11065"/>
<dbReference type="PANTHER" id="PTHR35867:SF1">
    <property type="entry name" value="PROTEIN RSEC"/>
    <property type="match status" value="1"/>
</dbReference>
<accession>A0A0A5HT72</accession>
<dbReference type="AlphaFoldDB" id="A0A0A5HT72"/>
<feature type="transmembrane region" description="Helical" evidence="1">
    <location>
        <begin position="83"/>
        <end position="103"/>
    </location>
</feature>
<organism evidence="2 3">
    <name type="scientific">Photobacterium sp. (strain ATCC 43367)</name>
    <dbReference type="NCBI Taxonomy" id="379097"/>
    <lineage>
        <taxon>Bacteria</taxon>
        <taxon>Pseudomonadati</taxon>
        <taxon>Pseudomonadota</taxon>
        <taxon>Gammaproteobacteria</taxon>
        <taxon>Vibrionales</taxon>
        <taxon>Vibrionaceae</taxon>
        <taxon>Vibrio</taxon>
        <taxon>Vibrio oreintalis group</taxon>
    </lineage>
</organism>
<name>A0A0A5HT72_PHOS4</name>
<reference evidence="2 3" key="1">
    <citation type="submission" date="2014-10" db="EMBL/GenBank/DDBJ databases">
        <title>Genome sequencing of Vibrio sinaloensis T08.</title>
        <authorList>
            <person name="Chan K.-G."/>
            <person name="Mohamad N.I."/>
        </authorList>
    </citation>
    <scope>NUCLEOTIDE SEQUENCE [LARGE SCALE GENOMIC DNA]</scope>
    <source>
        <strain evidence="2 3">T08</strain>
    </source>
</reference>
<feature type="transmembrane region" description="Helical" evidence="1">
    <location>
        <begin position="115"/>
        <end position="134"/>
    </location>
</feature>
<dbReference type="Proteomes" id="UP000030451">
    <property type="component" value="Unassembled WGS sequence"/>
</dbReference>
<proteinExistence type="predicted"/>
<evidence type="ECO:0000313" key="3">
    <source>
        <dbReference type="Proteomes" id="UP000030451"/>
    </source>
</evidence>
<keyword evidence="1" id="KW-0812">Transmembrane</keyword>
<keyword evidence="1" id="KW-1133">Transmembrane helix</keyword>
<keyword evidence="1" id="KW-0472">Membrane</keyword>
<gene>
    <name evidence="2" type="ORF">NM06_11275</name>
</gene>
<comment type="caution">
    <text evidence="2">The sequence shown here is derived from an EMBL/GenBank/DDBJ whole genome shotgun (WGS) entry which is preliminary data.</text>
</comment>